<evidence type="ECO:0000313" key="1">
    <source>
        <dbReference type="EMBL" id="VDO30203.1"/>
    </source>
</evidence>
<organism evidence="3">
    <name type="scientific">Brugia timori</name>
    <dbReference type="NCBI Taxonomy" id="42155"/>
    <lineage>
        <taxon>Eukaryota</taxon>
        <taxon>Metazoa</taxon>
        <taxon>Ecdysozoa</taxon>
        <taxon>Nematoda</taxon>
        <taxon>Chromadorea</taxon>
        <taxon>Rhabditida</taxon>
        <taxon>Spirurina</taxon>
        <taxon>Spiruromorpha</taxon>
        <taxon>Filarioidea</taxon>
        <taxon>Onchocercidae</taxon>
        <taxon>Brugia</taxon>
    </lineage>
</organism>
<dbReference type="EMBL" id="UZAG01016707">
    <property type="protein sequence ID" value="VDO30203.1"/>
    <property type="molecule type" value="Genomic_DNA"/>
</dbReference>
<accession>A0A0R3QTB0</accession>
<reference evidence="3" key="1">
    <citation type="submission" date="2017-02" db="UniProtKB">
        <authorList>
            <consortium name="WormBaseParasite"/>
        </authorList>
    </citation>
    <scope>IDENTIFICATION</scope>
</reference>
<dbReference type="Proteomes" id="UP000280834">
    <property type="component" value="Unassembled WGS sequence"/>
</dbReference>
<keyword evidence="2" id="KW-1185">Reference proteome</keyword>
<evidence type="ECO:0000313" key="3">
    <source>
        <dbReference type="WBParaSite" id="BTMF_0001096201-mRNA-1"/>
    </source>
</evidence>
<dbReference type="AlphaFoldDB" id="A0A0R3QTB0"/>
<proteinExistence type="predicted"/>
<sequence length="82" mass="9600">MTGITFLYNDGKQYKENIEMKKSESWDGYRILTLDREEVEKRRDDIEAVNEARTVLVRLSNRQQLFQDVENNRSKAGLSTAS</sequence>
<evidence type="ECO:0000313" key="2">
    <source>
        <dbReference type="Proteomes" id="UP000280834"/>
    </source>
</evidence>
<reference evidence="1 2" key="2">
    <citation type="submission" date="2018-11" db="EMBL/GenBank/DDBJ databases">
        <authorList>
            <consortium name="Pathogen Informatics"/>
        </authorList>
    </citation>
    <scope>NUCLEOTIDE SEQUENCE [LARGE SCALE GENOMIC DNA]</scope>
</reference>
<gene>
    <name evidence="1" type="ORF">BTMF_LOCUS8996</name>
</gene>
<dbReference type="WBParaSite" id="BTMF_0001096201-mRNA-1">
    <property type="protein sequence ID" value="BTMF_0001096201-mRNA-1"/>
    <property type="gene ID" value="BTMF_0001096201"/>
</dbReference>
<name>A0A0R3QTB0_9BILA</name>
<protein>
    <submittedName>
        <fullName evidence="3">Phage protein</fullName>
    </submittedName>
</protein>